<sequence length="217" mass="24175">MCGGGDTLGSRLAPAHSLTSPSASECTMKDSVPAIVDQKGDTKVLPDDDDPWAPSLEFNEQGPRWGGRSLTCDPCFGHASVLLAFPIASVKRTVATEIWRLVMQSRLQKKSHICSCVLIERAEIRDLSQLVVWCAGVFRTQRSREFSGSERCSIDPQTPCLPLPDRPTPICRIEKPFSTRKVLERFTERFLYSLVYIGAKYHFGGMFQITQALQNPI</sequence>
<gene>
    <name evidence="1" type="ORF">AVEN_84772_1</name>
</gene>
<comment type="caution">
    <text evidence="1">The sequence shown here is derived from an EMBL/GenBank/DDBJ whole genome shotgun (WGS) entry which is preliminary data.</text>
</comment>
<dbReference type="AlphaFoldDB" id="A0A4Y2UHU7"/>
<reference evidence="1 2" key="1">
    <citation type="journal article" date="2019" name="Sci. Rep.">
        <title>Orb-weaving spider Araneus ventricosus genome elucidates the spidroin gene catalogue.</title>
        <authorList>
            <person name="Kono N."/>
            <person name="Nakamura H."/>
            <person name="Ohtoshi R."/>
            <person name="Moran D.A.P."/>
            <person name="Shinohara A."/>
            <person name="Yoshida Y."/>
            <person name="Fujiwara M."/>
            <person name="Mori M."/>
            <person name="Tomita M."/>
            <person name="Arakawa K."/>
        </authorList>
    </citation>
    <scope>NUCLEOTIDE SEQUENCE [LARGE SCALE GENOMIC DNA]</scope>
</reference>
<organism evidence="1 2">
    <name type="scientific">Araneus ventricosus</name>
    <name type="common">Orbweaver spider</name>
    <name type="synonym">Epeira ventricosa</name>
    <dbReference type="NCBI Taxonomy" id="182803"/>
    <lineage>
        <taxon>Eukaryota</taxon>
        <taxon>Metazoa</taxon>
        <taxon>Ecdysozoa</taxon>
        <taxon>Arthropoda</taxon>
        <taxon>Chelicerata</taxon>
        <taxon>Arachnida</taxon>
        <taxon>Araneae</taxon>
        <taxon>Araneomorphae</taxon>
        <taxon>Entelegynae</taxon>
        <taxon>Araneoidea</taxon>
        <taxon>Araneidae</taxon>
        <taxon>Araneus</taxon>
    </lineage>
</organism>
<dbReference type="EMBL" id="BGPR01036136">
    <property type="protein sequence ID" value="GBO11196.1"/>
    <property type="molecule type" value="Genomic_DNA"/>
</dbReference>
<dbReference type="Proteomes" id="UP000499080">
    <property type="component" value="Unassembled WGS sequence"/>
</dbReference>
<protein>
    <submittedName>
        <fullName evidence="1">Uncharacterized protein</fullName>
    </submittedName>
</protein>
<dbReference type="OrthoDB" id="10605242at2759"/>
<proteinExistence type="predicted"/>
<evidence type="ECO:0000313" key="1">
    <source>
        <dbReference type="EMBL" id="GBO11196.1"/>
    </source>
</evidence>
<accession>A0A4Y2UHU7</accession>
<name>A0A4Y2UHU7_ARAVE</name>
<evidence type="ECO:0000313" key="2">
    <source>
        <dbReference type="Proteomes" id="UP000499080"/>
    </source>
</evidence>
<keyword evidence="2" id="KW-1185">Reference proteome</keyword>